<organism evidence="3 4">
    <name type="scientific">Niallia oryzisoli</name>
    <dbReference type="NCBI Taxonomy" id="1737571"/>
    <lineage>
        <taxon>Bacteria</taxon>
        <taxon>Bacillati</taxon>
        <taxon>Bacillota</taxon>
        <taxon>Bacilli</taxon>
        <taxon>Bacillales</taxon>
        <taxon>Bacillaceae</taxon>
        <taxon>Niallia</taxon>
    </lineage>
</organism>
<dbReference type="SMART" id="SM00830">
    <property type="entry name" value="CM_2"/>
    <property type="match status" value="1"/>
</dbReference>
<feature type="domain" description="Chorismate mutase" evidence="2">
    <location>
        <begin position="1"/>
        <end position="91"/>
    </location>
</feature>
<dbReference type="InterPro" id="IPR002701">
    <property type="entry name" value="CM_II_prokaryot"/>
</dbReference>
<proteinExistence type="predicted"/>
<dbReference type="Gene3D" id="1.20.59.10">
    <property type="entry name" value="Chorismate mutase"/>
    <property type="match status" value="1"/>
</dbReference>
<dbReference type="InterPro" id="IPR036263">
    <property type="entry name" value="Chorismate_II_sf"/>
</dbReference>
<accession>A0ABZ2CBS6</accession>
<dbReference type="GO" id="GO:0004106">
    <property type="term" value="F:chorismate mutase activity"/>
    <property type="evidence" value="ECO:0007669"/>
    <property type="project" value="UniProtKB-EC"/>
</dbReference>
<evidence type="ECO:0000313" key="3">
    <source>
        <dbReference type="EMBL" id="WVX80498.1"/>
    </source>
</evidence>
<dbReference type="Pfam" id="PF01817">
    <property type="entry name" value="CM_2"/>
    <property type="match status" value="1"/>
</dbReference>
<evidence type="ECO:0000259" key="2">
    <source>
        <dbReference type="PROSITE" id="PS51168"/>
    </source>
</evidence>
<dbReference type="SUPFAM" id="SSF48600">
    <property type="entry name" value="Chorismate mutase II"/>
    <property type="match status" value="1"/>
</dbReference>
<protein>
    <submittedName>
        <fullName evidence="3">Chorismate mutase</fullName>
        <ecNumber evidence="3">5.4.99.5</ecNumber>
    </submittedName>
</protein>
<reference evidence="3 4" key="1">
    <citation type="submission" date="2023-10" db="EMBL/GenBank/DDBJ databases">
        <title>Niallia locisalis sp.nov. isolated from a salt pond sample.</title>
        <authorList>
            <person name="Li X.-J."/>
            <person name="Dong L."/>
        </authorList>
    </citation>
    <scope>NUCLEOTIDE SEQUENCE [LARGE SCALE GENOMIC DNA]</scope>
    <source>
        <strain evidence="3 4">DSM 29761</strain>
    </source>
</reference>
<evidence type="ECO:0000256" key="1">
    <source>
        <dbReference type="ARBA" id="ARBA00023235"/>
    </source>
</evidence>
<dbReference type="EMBL" id="CP137640">
    <property type="protein sequence ID" value="WVX80498.1"/>
    <property type="molecule type" value="Genomic_DNA"/>
</dbReference>
<gene>
    <name evidence="3" type="ORF">R4Z09_25165</name>
</gene>
<keyword evidence="4" id="KW-1185">Reference proteome</keyword>
<dbReference type="RefSeq" id="WP_338449429.1">
    <property type="nucleotide sequence ID" value="NZ_CP137640.1"/>
</dbReference>
<dbReference type="PANTHER" id="PTHR38041">
    <property type="entry name" value="CHORISMATE MUTASE"/>
    <property type="match status" value="1"/>
</dbReference>
<dbReference type="InterPro" id="IPR036979">
    <property type="entry name" value="CM_dom_sf"/>
</dbReference>
<dbReference type="Proteomes" id="UP001357223">
    <property type="component" value="Chromosome"/>
</dbReference>
<keyword evidence="1 3" id="KW-0413">Isomerase</keyword>
<evidence type="ECO:0000313" key="4">
    <source>
        <dbReference type="Proteomes" id="UP001357223"/>
    </source>
</evidence>
<dbReference type="EC" id="5.4.99.5" evidence="3"/>
<sequence>MEDFNLDELRQNIDQVDRELIKLLAARFELTEKVGIYKSKNNLIPQDKSRETQQFNKLTKLSEESGLNPEYALKIFRCIMDIAISRHQEIGK</sequence>
<dbReference type="InterPro" id="IPR051331">
    <property type="entry name" value="Chorismate_mutase-related"/>
</dbReference>
<dbReference type="PROSITE" id="PS51168">
    <property type="entry name" value="CHORISMATE_MUT_2"/>
    <property type="match status" value="1"/>
</dbReference>
<dbReference type="PANTHER" id="PTHR38041:SF1">
    <property type="entry name" value="CHORISMATE MUTASE"/>
    <property type="match status" value="1"/>
</dbReference>
<name>A0ABZ2CBS6_9BACI</name>